<evidence type="ECO:0000313" key="4">
    <source>
        <dbReference type="Proteomes" id="UP001054821"/>
    </source>
</evidence>
<dbReference type="InterPro" id="IPR043502">
    <property type="entry name" value="DNA/RNA_pol_sf"/>
</dbReference>
<dbReference type="Proteomes" id="UP001054821">
    <property type="component" value="Chromosome 5"/>
</dbReference>
<dbReference type="CDD" id="cd09272">
    <property type="entry name" value="RNase_HI_RT_Ty1"/>
    <property type="match status" value="1"/>
</dbReference>
<accession>A0AAD4VQB7</accession>
<dbReference type="GO" id="GO:0003676">
    <property type="term" value="F:nucleic acid binding"/>
    <property type="evidence" value="ECO:0007669"/>
    <property type="project" value="InterPro"/>
</dbReference>
<dbReference type="Pfam" id="PF13976">
    <property type="entry name" value="gag_pre-integrs"/>
    <property type="match status" value="1"/>
</dbReference>
<dbReference type="SUPFAM" id="SSF53098">
    <property type="entry name" value="Ribonuclease H-like"/>
    <property type="match status" value="1"/>
</dbReference>
<evidence type="ECO:0008006" key="5">
    <source>
        <dbReference type="Google" id="ProtNLM"/>
    </source>
</evidence>
<reference evidence="3 4" key="1">
    <citation type="journal article" date="2022" name="G3 (Bethesda)">
        <title>Whole-genome sequence and methylome profiling of the almond [Prunus dulcis (Mill.) D.A. Webb] cultivar 'Nonpareil'.</title>
        <authorList>
            <person name="D'Amico-Willman K.M."/>
            <person name="Ouma W.Z."/>
            <person name="Meulia T."/>
            <person name="Sideli G.M."/>
            <person name="Gradziel T.M."/>
            <person name="Fresnedo-Ramirez J."/>
        </authorList>
    </citation>
    <scope>NUCLEOTIDE SEQUENCE [LARGE SCALE GENOMIC DNA]</scope>
    <source>
        <strain evidence="3">Clone GOH B32 T37-40</strain>
    </source>
</reference>
<dbReference type="SUPFAM" id="SSF56672">
    <property type="entry name" value="DNA/RNA polymerases"/>
    <property type="match status" value="1"/>
</dbReference>
<name>A0AAD4VQB7_PRUDU</name>
<dbReference type="InterPro" id="IPR012337">
    <property type="entry name" value="RNaseH-like_sf"/>
</dbReference>
<dbReference type="Pfam" id="PF07727">
    <property type="entry name" value="RVT_2"/>
    <property type="match status" value="1"/>
</dbReference>
<evidence type="ECO:0000259" key="1">
    <source>
        <dbReference type="Pfam" id="PF07727"/>
    </source>
</evidence>
<organism evidence="3 4">
    <name type="scientific">Prunus dulcis</name>
    <name type="common">Almond</name>
    <name type="synonym">Amygdalus dulcis</name>
    <dbReference type="NCBI Taxonomy" id="3755"/>
    <lineage>
        <taxon>Eukaryota</taxon>
        <taxon>Viridiplantae</taxon>
        <taxon>Streptophyta</taxon>
        <taxon>Embryophyta</taxon>
        <taxon>Tracheophyta</taxon>
        <taxon>Spermatophyta</taxon>
        <taxon>Magnoliopsida</taxon>
        <taxon>eudicotyledons</taxon>
        <taxon>Gunneridae</taxon>
        <taxon>Pentapetalae</taxon>
        <taxon>rosids</taxon>
        <taxon>fabids</taxon>
        <taxon>Rosales</taxon>
        <taxon>Rosaceae</taxon>
        <taxon>Amygdaloideae</taxon>
        <taxon>Amygdaleae</taxon>
        <taxon>Prunus</taxon>
    </lineage>
</organism>
<feature type="domain" description="Reverse transcriptase Ty1/copia-type" evidence="1">
    <location>
        <begin position="189"/>
        <end position="419"/>
    </location>
</feature>
<comment type="caution">
    <text evidence="3">The sequence shown here is derived from an EMBL/GenBank/DDBJ whole genome shotgun (WGS) entry which is preliminary data.</text>
</comment>
<dbReference type="AlphaFoldDB" id="A0AAD4VQB7"/>
<dbReference type="InterPro" id="IPR036397">
    <property type="entry name" value="RNaseH_sf"/>
</dbReference>
<proteinExistence type="predicted"/>
<sequence length="533" mass="60295">MGRRYVKEVLLVAGLKENLLSVGQMMEHGYVLIFGANKVALRATVESSTLVWHRRMGHLNFTSLKMVQDQGMLTVTYLPQQNGVADRKNRTIMEMAKCMMIEKKMPLEFWAEAVNTAILSQEEILEEGHVDPDSGSQDVEHTPLKYKSIVEVYARCNLCIIEPETFEEAVKDKAWQKAMENEIEMIEKNKTWELVDRPTDKPVISVKWIYKTKLNLDGTIQKNKARLVAKGYSQKLGIDFNETFAPVARLDTIRTLVALAAQKGWKLFQLDVKSAFLNEVLHEEVYVDQPPGFMIKNKEDRVYRLKKALYGLKQASRAGFQRSPSEATLYVKAAESGIIIVSLYVDDIIYTGSSKALMMEFKTEMMMQYEMTDLGLLHHFLGLGVIQTESYIFLHQKKYAKTLLDKFGFKDCKAVATPLAMNEKLSKEDGSEQADEGVYRQIVGSLLYLTATRPDIMFAASLLARFMHGPTMPKGDWSGSEDDMRSTSGYAFNLGSDFGEEHVGATTILCDNTSAIAITKNPVHHHKTRHLNV</sequence>
<gene>
    <name evidence="3" type="ORF">L3X38_028015</name>
</gene>
<dbReference type="PANTHER" id="PTHR11439">
    <property type="entry name" value="GAG-POL-RELATED RETROTRANSPOSON"/>
    <property type="match status" value="1"/>
</dbReference>
<dbReference type="PANTHER" id="PTHR11439:SF502">
    <property type="entry name" value="SECRETED RXLR EFFECTOR PROTEIN 161-LIKE"/>
    <property type="match status" value="1"/>
</dbReference>
<feature type="domain" description="GAG-pre-integrase" evidence="2">
    <location>
        <begin position="37"/>
        <end position="74"/>
    </location>
</feature>
<dbReference type="Gene3D" id="3.30.420.10">
    <property type="entry name" value="Ribonuclease H-like superfamily/Ribonuclease H"/>
    <property type="match status" value="1"/>
</dbReference>
<keyword evidence="4" id="KW-1185">Reference proteome</keyword>
<dbReference type="InterPro" id="IPR013103">
    <property type="entry name" value="RVT_2"/>
</dbReference>
<dbReference type="EMBL" id="JAJFAZ020000005">
    <property type="protein sequence ID" value="KAI5328618.1"/>
    <property type="molecule type" value="Genomic_DNA"/>
</dbReference>
<evidence type="ECO:0000313" key="3">
    <source>
        <dbReference type="EMBL" id="KAI5328618.1"/>
    </source>
</evidence>
<evidence type="ECO:0000259" key="2">
    <source>
        <dbReference type="Pfam" id="PF13976"/>
    </source>
</evidence>
<dbReference type="InterPro" id="IPR025724">
    <property type="entry name" value="GAG-pre-integrase_dom"/>
</dbReference>
<protein>
    <recommendedName>
        <fullName evidence="5">Transposable element protein</fullName>
    </recommendedName>
</protein>